<dbReference type="RefSeq" id="WP_239311745.1">
    <property type="nucleotide sequence ID" value="NZ_BAAAZQ010000005.1"/>
</dbReference>
<dbReference type="Proteomes" id="UP000621500">
    <property type="component" value="Unassembled WGS sequence"/>
</dbReference>
<keyword evidence="2" id="KW-1185">Reference proteome</keyword>
<evidence type="ECO:0000313" key="1">
    <source>
        <dbReference type="EMBL" id="GIG94586.1"/>
    </source>
</evidence>
<organism evidence="1 2">
    <name type="scientific">Plantactinospora mayteni</name>
    <dbReference type="NCBI Taxonomy" id="566021"/>
    <lineage>
        <taxon>Bacteria</taxon>
        <taxon>Bacillati</taxon>
        <taxon>Actinomycetota</taxon>
        <taxon>Actinomycetes</taxon>
        <taxon>Micromonosporales</taxon>
        <taxon>Micromonosporaceae</taxon>
        <taxon>Plantactinospora</taxon>
    </lineage>
</organism>
<comment type="caution">
    <text evidence="1">The sequence shown here is derived from an EMBL/GenBank/DDBJ whole genome shotgun (WGS) entry which is preliminary data.</text>
</comment>
<sequence>MSTNTSTARTVIVCMPADTTIDWFSASEILDWHNLPAGTPRTMFPVRRPRIIGWFTRWSARHLVQATRRFGAVVWAAGGRKSRLDLTAAVTAANTAAVYRWRTWAQVVRTTPVAKPWGDYLAQHKANPTKVTLEEARRRFEEQPRVLAMLSYNSHPASRVELDPYELDAYQAGEATYTVVHWQQAITGDAVVTDDGRLLEPASPSLADKLRFLAEAGAYLNKLRRSHQIIAVTVGAQP</sequence>
<name>A0ABQ4EIL6_9ACTN</name>
<accession>A0ABQ4EIL6</accession>
<reference evidence="1 2" key="1">
    <citation type="submission" date="2021-01" db="EMBL/GenBank/DDBJ databases">
        <title>Whole genome shotgun sequence of Plantactinospora mayteni NBRC 109088.</title>
        <authorList>
            <person name="Komaki H."/>
            <person name="Tamura T."/>
        </authorList>
    </citation>
    <scope>NUCLEOTIDE SEQUENCE [LARGE SCALE GENOMIC DNA]</scope>
    <source>
        <strain evidence="1 2">NBRC 109088</strain>
    </source>
</reference>
<proteinExistence type="predicted"/>
<evidence type="ECO:0000313" key="2">
    <source>
        <dbReference type="Proteomes" id="UP000621500"/>
    </source>
</evidence>
<dbReference type="EMBL" id="BONX01000007">
    <property type="protein sequence ID" value="GIG94586.1"/>
    <property type="molecule type" value="Genomic_DNA"/>
</dbReference>
<gene>
    <name evidence="1" type="ORF">Pma05_11590</name>
</gene>
<protein>
    <submittedName>
        <fullName evidence="1">Uncharacterized protein</fullName>
    </submittedName>
</protein>